<feature type="chain" id="PRO_5002535045" description="Fibronectin type-III domain-containing protein" evidence="2">
    <location>
        <begin position="24"/>
        <end position="218"/>
    </location>
</feature>
<dbReference type="InterPro" id="IPR036439">
    <property type="entry name" value="Dockerin_dom_sf"/>
</dbReference>
<dbReference type="InterPro" id="IPR013783">
    <property type="entry name" value="Ig-like_fold"/>
</dbReference>
<dbReference type="GO" id="GO:0004553">
    <property type="term" value="F:hydrolase activity, hydrolyzing O-glycosyl compounds"/>
    <property type="evidence" value="ECO:0007669"/>
    <property type="project" value="InterPro"/>
</dbReference>
<evidence type="ECO:0008006" key="5">
    <source>
        <dbReference type="Google" id="ProtNLM"/>
    </source>
</evidence>
<dbReference type="SUPFAM" id="SSF49265">
    <property type="entry name" value="Fibronectin type III"/>
    <property type="match status" value="1"/>
</dbReference>
<dbReference type="GO" id="GO:0000272">
    <property type="term" value="P:polysaccharide catabolic process"/>
    <property type="evidence" value="ECO:0007669"/>
    <property type="project" value="InterPro"/>
</dbReference>
<feature type="compositionally biased region" description="Low complexity" evidence="1">
    <location>
        <begin position="152"/>
        <end position="164"/>
    </location>
</feature>
<dbReference type="InterPro" id="IPR002105">
    <property type="entry name" value="Dockerin_1_rpt"/>
</dbReference>
<keyword evidence="2" id="KW-0732">Signal</keyword>
<dbReference type="AlphaFoldDB" id="A0A0G0WIA9"/>
<dbReference type="InterPro" id="IPR036116">
    <property type="entry name" value="FN3_sf"/>
</dbReference>
<dbReference type="InterPro" id="IPR018247">
    <property type="entry name" value="EF_Hand_1_Ca_BS"/>
</dbReference>
<dbReference type="CDD" id="cd00063">
    <property type="entry name" value="FN3"/>
    <property type="match status" value="1"/>
</dbReference>
<feature type="region of interest" description="Disordered" evidence="1">
    <location>
        <begin position="130"/>
        <end position="174"/>
    </location>
</feature>
<evidence type="ECO:0000256" key="2">
    <source>
        <dbReference type="SAM" id="SignalP"/>
    </source>
</evidence>
<reference evidence="3 4" key="1">
    <citation type="journal article" date="2015" name="Nature">
        <title>rRNA introns, odd ribosomes, and small enigmatic genomes across a large radiation of phyla.</title>
        <authorList>
            <person name="Brown C.T."/>
            <person name="Hug L.A."/>
            <person name="Thomas B.C."/>
            <person name="Sharon I."/>
            <person name="Castelle C.J."/>
            <person name="Singh A."/>
            <person name="Wilkins M.J."/>
            <person name="Williams K.H."/>
            <person name="Banfield J.F."/>
        </authorList>
    </citation>
    <scope>NUCLEOTIDE SEQUENCE [LARGE SCALE GENOMIC DNA]</scope>
</reference>
<evidence type="ECO:0000313" key="3">
    <source>
        <dbReference type="EMBL" id="KKS12595.1"/>
    </source>
</evidence>
<dbReference type="PROSITE" id="PS00018">
    <property type="entry name" value="EF_HAND_1"/>
    <property type="match status" value="1"/>
</dbReference>
<feature type="signal peptide" evidence="2">
    <location>
        <begin position="1"/>
        <end position="23"/>
    </location>
</feature>
<accession>A0A0G0WIA9</accession>
<dbReference type="EMBL" id="LCBN01000048">
    <property type="protein sequence ID" value="KKS12595.1"/>
    <property type="molecule type" value="Genomic_DNA"/>
</dbReference>
<dbReference type="Gene3D" id="1.10.1330.10">
    <property type="entry name" value="Dockerin domain"/>
    <property type="match status" value="1"/>
</dbReference>
<dbReference type="Pfam" id="PF00404">
    <property type="entry name" value="Dockerin_1"/>
    <property type="match status" value="1"/>
</dbReference>
<name>A0A0G0WIA9_9BACT</name>
<evidence type="ECO:0000256" key="1">
    <source>
        <dbReference type="SAM" id="MobiDB-lite"/>
    </source>
</evidence>
<dbReference type="Proteomes" id="UP000034753">
    <property type="component" value="Unassembled WGS sequence"/>
</dbReference>
<dbReference type="SUPFAM" id="SSF63446">
    <property type="entry name" value="Type I dockerin domain"/>
    <property type="match status" value="1"/>
</dbReference>
<dbReference type="InterPro" id="IPR003961">
    <property type="entry name" value="FN3_dom"/>
</dbReference>
<evidence type="ECO:0000313" key="4">
    <source>
        <dbReference type="Proteomes" id="UP000034753"/>
    </source>
</evidence>
<gene>
    <name evidence="3" type="ORF">UU67_C0048G0002</name>
</gene>
<comment type="caution">
    <text evidence="3">The sequence shown here is derived from an EMBL/GenBank/DDBJ whole genome shotgun (WGS) entry which is preliminary data.</text>
</comment>
<proteinExistence type="predicted"/>
<sequence>MTNNKKINFWVILLLLLAWPVSASEVTGGLSNQGVVPILPSGVVATKTGDQQITISWNAVVGVDGYRIYQKKDSADFQLLVDNLTNLQYVNSSLANGNYSYRVQSFKGSLSPSVDNTAPTAPITINFVVSTPTPTPTPSGGGGGGGGGGGSVSTPTPTPTGTPTLNQGNSNGDGKVDVLDFNTLVTNWGATGSGNSADFNSDGTVDILDFNILMNNWS</sequence>
<dbReference type="Gene3D" id="2.60.40.10">
    <property type="entry name" value="Immunoglobulins"/>
    <property type="match status" value="1"/>
</dbReference>
<organism evidence="3 4">
    <name type="scientific">Candidatus Daviesbacteria bacterium GW2011_GWB1_41_5</name>
    <dbReference type="NCBI Taxonomy" id="1618429"/>
    <lineage>
        <taxon>Bacteria</taxon>
        <taxon>Candidatus Daviesiibacteriota</taxon>
    </lineage>
</organism>
<feature type="compositionally biased region" description="Gly residues" evidence="1">
    <location>
        <begin position="139"/>
        <end position="151"/>
    </location>
</feature>
<protein>
    <recommendedName>
        <fullName evidence="5">Fibronectin type-III domain-containing protein</fullName>
    </recommendedName>
</protein>